<evidence type="ECO:0000256" key="2">
    <source>
        <dbReference type="ARBA" id="ARBA00001946"/>
    </source>
</evidence>
<dbReference type="PANTHER" id="PTHR10954">
    <property type="entry name" value="RIBONUCLEASE H2 SUBUNIT A"/>
    <property type="match status" value="1"/>
</dbReference>
<evidence type="ECO:0000256" key="13">
    <source>
        <dbReference type="ARBA" id="ARBA00023211"/>
    </source>
</evidence>
<dbReference type="InterPro" id="IPR001352">
    <property type="entry name" value="RNase_HII/HIII"/>
</dbReference>
<dbReference type="GO" id="GO:0032299">
    <property type="term" value="C:ribonuclease H2 complex"/>
    <property type="evidence" value="ECO:0007669"/>
    <property type="project" value="TreeGrafter"/>
</dbReference>
<keyword evidence="9 14" id="KW-0540">Nuclease</keyword>
<evidence type="ECO:0000256" key="5">
    <source>
        <dbReference type="ARBA" id="ARBA00007383"/>
    </source>
</evidence>
<dbReference type="RefSeq" id="WP_069365212.1">
    <property type="nucleotide sequence ID" value="NZ_CP012502.1"/>
</dbReference>
<feature type="domain" description="RNase H type-2" evidence="17">
    <location>
        <begin position="69"/>
        <end position="255"/>
    </location>
</feature>
<dbReference type="HAMAP" id="MF_00052_B">
    <property type="entry name" value="RNase_HII_B"/>
    <property type="match status" value="1"/>
</dbReference>
<dbReference type="PATRIC" id="fig|632773.3.peg.1931"/>
<evidence type="ECO:0000256" key="8">
    <source>
        <dbReference type="ARBA" id="ARBA00022490"/>
    </source>
</evidence>
<dbReference type="KEGG" id="bbev:BBEV_1843"/>
<keyword evidence="11 14" id="KW-0255">Endonuclease</keyword>
<evidence type="ECO:0000256" key="16">
    <source>
        <dbReference type="RuleBase" id="RU003515"/>
    </source>
</evidence>
<dbReference type="Pfam" id="PF01351">
    <property type="entry name" value="RNase_HII"/>
    <property type="match status" value="1"/>
</dbReference>
<name>A0A1D7QW12_9BACI</name>
<sequence length="255" mass="28794">MTISEIKELLAVISMPDDERLSALRTDQRIGVQKLIQQWEKAYERQRKEHQEYEAMQSFENEARSSGYQVIAGIDEVGRGPLCGPVTAACVVLPSLISLKGLTDSKKLSEKKRKEYAQLIEQQAIAIGKGEATPQEIDRINIYEASKLAMMRALEEVRDQCTVDFLLVDAMTLPVDLPQEHLIKGDARSISIAAASVIAKVTRDELMKEFDEMYPEYGFKSHMGYGTKEHLRALDTYGPSKIHRMSFSPVRERAD</sequence>
<evidence type="ECO:0000256" key="6">
    <source>
        <dbReference type="ARBA" id="ARBA00012180"/>
    </source>
</evidence>
<comment type="subcellular location">
    <subcellularLocation>
        <location evidence="4 14">Cytoplasm</location>
    </subcellularLocation>
</comment>
<dbReference type="NCBIfam" id="NF000595">
    <property type="entry name" value="PRK00015.1-3"/>
    <property type="match status" value="1"/>
</dbReference>
<comment type="cofactor">
    <cofactor evidence="14 15">
        <name>Mn(2+)</name>
        <dbReference type="ChEBI" id="CHEBI:29035"/>
    </cofactor>
    <cofactor evidence="14 15">
        <name>Mg(2+)</name>
        <dbReference type="ChEBI" id="CHEBI:18420"/>
    </cofactor>
    <text evidence="14 15">Manganese or magnesium. Binds 1 divalent metal ion per monomer in the absence of substrate. May bind a second metal ion after substrate binding.</text>
</comment>
<evidence type="ECO:0000313" key="19">
    <source>
        <dbReference type="Proteomes" id="UP000094463"/>
    </source>
</evidence>
<evidence type="ECO:0000256" key="11">
    <source>
        <dbReference type="ARBA" id="ARBA00022759"/>
    </source>
</evidence>
<dbReference type="Gene3D" id="3.30.420.10">
    <property type="entry name" value="Ribonuclease H-like superfamily/Ribonuclease H"/>
    <property type="match status" value="1"/>
</dbReference>
<feature type="binding site" evidence="14 15">
    <location>
        <position position="76"/>
    </location>
    <ligand>
        <name>a divalent metal cation</name>
        <dbReference type="ChEBI" id="CHEBI:60240"/>
    </ligand>
</feature>
<keyword evidence="12 14" id="KW-0378">Hydrolase</keyword>
<evidence type="ECO:0000256" key="10">
    <source>
        <dbReference type="ARBA" id="ARBA00022723"/>
    </source>
</evidence>
<feature type="binding site" evidence="14 15">
    <location>
        <position position="75"/>
    </location>
    <ligand>
        <name>a divalent metal cation</name>
        <dbReference type="ChEBI" id="CHEBI:60240"/>
    </ligand>
</feature>
<evidence type="ECO:0000256" key="3">
    <source>
        <dbReference type="ARBA" id="ARBA00004065"/>
    </source>
</evidence>
<dbReference type="InterPro" id="IPR012337">
    <property type="entry name" value="RNaseH-like_sf"/>
</dbReference>
<comment type="similarity">
    <text evidence="5 14 16">Belongs to the RNase HII family.</text>
</comment>
<organism evidence="18 19">
    <name type="scientific">Salisediminibacterium beveridgei</name>
    <dbReference type="NCBI Taxonomy" id="632773"/>
    <lineage>
        <taxon>Bacteria</taxon>
        <taxon>Bacillati</taxon>
        <taxon>Bacillota</taxon>
        <taxon>Bacilli</taxon>
        <taxon>Bacillales</taxon>
        <taxon>Bacillaceae</taxon>
        <taxon>Salisediminibacterium</taxon>
    </lineage>
</organism>
<comment type="catalytic activity">
    <reaction evidence="1 14 15 16">
        <text>Endonucleolytic cleavage to 5'-phosphomonoester.</text>
        <dbReference type="EC" id="3.1.26.4"/>
    </reaction>
</comment>
<evidence type="ECO:0000256" key="4">
    <source>
        <dbReference type="ARBA" id="ARBA00004496"/>
    </source>
</evidence>
<dbReference type="Proteomes" id="UP000094463">
    <property type="component" value="Chromosome"/>
</dbReference>
<comment type="cofactor">
    <cofactor evidence="2">
        <name>Mg(2+)</name>
        <dbReference type="ChEBI" id="CHEBI:18420"/>
    </cofactor>
</comment>
<keyword evidence="10 14" id="KW-0479">Metal-binding</keyword>
<accession>A0A1D7QW12</accession>
<dbReference type="GO" id="GO:0043137">
    <property type="term" value="P:DNA replication, removal of RNA primer"/>
    <property type="evidence" value="ECO:0007669"/>
    <property type="project" value="TreeGrafter"/>
</dbReference>
<dbReference type="GO" id="GO:0005737">
    <property type="term" value="C:cytoplasm"/>
    <property type="evidence" value="ECO:0007669"/>
    <property type="project" value="UniProtKB-SubCell"/>
</dbReference>
<dbReference type="EC" id="3.1.26.4" evidence="6 14"/>
<protein>
    <recommendedName>
        <fullName evidence="7 14">Ribonuclease HII</fullName>
        <shortName evidence="14">RNase HII</shortName>
        <ecNumber evidence="6 14">3.1.26.4</ecNumber>
    </recommendedName>
</protein>
<dbReference type="GO" id="GO:0030145">
    <property type="term" value="F:manganese ion binding"/>
    <property type="evidence" value="ECO:0007669"/>
    <property type="project" value="UniProtKB-UniRule"/>
</dbReference>
<dbReference type="PANTHER" id="PTHR10954:SF18">
    <property type="entry name" value="RIBONUCLEASE HII"/>
    <property type="match status" value="1"/>
</dbReference>
<dbReference type="InterPro" id="IPR024567">
    <property type="entry name" value="RNase_HII/HIII_dom"/>
</dbReference>
<dbReference type="EMBL" id="CP012502">
    <property type="protein sequence ID" value="AOM83204.1"/>
    <property type="molecule type" value="Genomic_DNA"/>
</dbReference>
<evidence type="ECO:0000259" key="17">
    <source>
        <dbReference type="PROSITE" id="PS51975"/>
    </source>
</evidence>
<dbReference type="CDD" id="cd07182">
    <property type="entry name" value="RNase_HII_bacteria_HII_like"/>
    <property type="match status" value="1"/>
</dbReference>
<dbReference type="GO" id="GO:0004523">
    <property type="term" value="F:RNA-DNA hybrid ribonuclease activity"/>
    <property type="evidence" value="ECO:0007669"/>
    <property type="project" value="UniProtKB-UniRule"/>
</dbReference>
<evidence type="ECO:0000313" key="18">
    <source>
        <dbReference type="EMBL" id="AOM83204.1"/>
    </source>
</evidence>
<keyword evidence="19" id="KW-1185">Reference proteome</keyword>
<comment type="function">
    <text evidence="3 14 16">Endonuclease that specifically degrades the RNA of RNA-DNA hybrids.</text>
</comment>
<gene>
    <name evidence="14 18" type="primary">rnhB</name>
    <name evidence="18" type="ORF">BBEV_1843</name>
</gene>
<dbReference type="OrthoDB" id="9803420at2"/>
<evidence type="ECO:0000256" key="15">
    <source>
        <dbReference type="PROSITE-ProRule" id="PRU01319"/>
    </source>
</evidence>
<dbReference type="NCBIfam" id="NF000594">
    <property type="entry name" value="PRK00015.1-1"/>
    <property type="match status" value="1"/>
</dbReference>
<reference evidence="18 19" key="1">
    <citation type="submission" date="2015-08" db="EMBL/GenBank/DDBJ databases">
        <title>The complete genome sequence of Bacillus beveridgei MLTeJB.</title>
        <authorList>
            <person name="Hanson T.E."/>
            <person name="Mesa C."/>
            <person name="Basesman S.M."/>
            <person name="Oremland R.S."/>
        </authorList>
    </citation>
    <scope>NUCLEOTIDE SEQUENCE [LARGE SCALE GENOMIC DNA]</scope>
    <source>
        <strain evidence="18 19">MLTeJB</strain>
    </source>
</reference>
<dbReference type="STRING" id="632773.BBEV_1843"/>
<dbReference type="PROSITE" id="PS51975">
    <property type="entry name" value="RNASE_H_2"/>
    <property type="match status" value="1"/>
</dbReference>
<evidence type="ECO:0000256" key="12">
    <source>
        <dbReference type="ARBA" id="ARBA00022801"/>
    </source>
</evidence>
<dbReference type="GO" id="GO:0003723">
    <property type="term" value="F:RNA binding"/>
    <property type="evidence" value="ECO:0007669"/>
    <property type="project" value="UniProtKB-UniRule"/>
</dbReference>
<evidence type="ECO:0000256" key="14">
    <source>
        <dbReference type="HAMAP-Rule" id="MF_00052"/>
    </source>
</evidence>
<dbReference type="GO" id="GO:0006298">
    <property type="term" value="P:mismatch repair"/>
    <property type="evidence" value="ECO:0007669"/>
    <property type="project" value="TreeGrafter"/>
</dbReference>
<evidence type="ECO:0000256" key="7">
    <source>
        <dbReference type="ARBA" id="ARBA00019179"/>
    </source>
</evidence>
<evidence type="ECO:0000256" key="1">
    <source>
        <dbReference type="ARBA" id="ARBA00000077"/>
    </source>
</evidence>
<evidence type="ECO:0000256" key="9">
    <source>
        <dbReference type="ARBA" id="ARBA00022722"/>
    </source>
</evidence>
<feature type="binding site" evidence="14 15">
    <location>
        <position position="169"/>
    </location>
    <ligand>
        <name>a divalent metal cation</name>
        <dbReference type="ChEBI" id="CHEBI:60240"/>
    </ligand>
</feature>
<dbReference type="FunFam" id="3.30.420.10:FF:000006">
    <property type="entry name" value="Ribonuclease HII"/>
    <property type="match status" value="1"/>
</dbReference>
<dbReference type="InterPro" id="IPR036397">
    <property type="entry name" value="RNaseH_sf"/>
</dbReference>
<proteinExistence type="inferred from homology"/>
<dbReference type="SUPFAM" id="SSF53098">
    <property type="entry name" value="Ribonuclease H-like"/>
    <property type="match status" value="1"/>
</dbReference>
<keyword evidence="13 14" id="KW-0464">Manganese</keyword>
<dbReference type="InterPro" id="IPR022898">
    <property type="entry name" value="RNase_HII"/>
</dbReference>
<keyword evidence="8 14" id="KW-0963">Cytoplasm</keyword>
<dbReference type="AlphaFoldDB" id="A0A1D7QW12"/>